<evidence type="ECO:0000313" key="3">
    <source>
        <dbReference type="Proteomes" id="UP000319212"/>
    </source>
</evidence>
<evidence type="ECO:0000313" key="2">
    <source>
        <dbReference type="EMBL" id="TPG27683.1"/>
    </source>
</evidence>
<dbReference type="RefSeq" id="WP_140842498.1">
    <property type="nucleotide sequence ID" value="NZ_RCZI01000003.1"/>
</dbReference>
<dbReference type="Pfam" id="PF12680">
    <property type="entry name" value="SnoaL_2"/>
    <property type="match status" value="1"/>
</dbReference>
<dbReference type="EMBL" id="RCZI01000003">
    <property type="protein sequence ID" value="TPG27683.1"/>
    <property type="molecule type" value="Genomic_DNA"/>
</dbReference>
<evidence type="ECO:0000259" key="1">
    <source>
        <dbReference type="Pfam" id="PF12680"/>
    </source>
</evidence>
<dbReference type="OrthoDB" id="1163083at2"/>
<feature type="domain" description="SnoaL-like" evidence="1">
    <location>
        <begin position="19"/>
        <end position="113"/>
    </location>
</feature>
<comment type="caution">
    <text evidence="2">The sequence shown here is derived from an EMBL/GenBank/DDBJ whole genome shotgun (WGS) entry which is preliminary data.</text>
</comment>
<dbReference type="Proteomes" id="UP000319212">
    <property type="component" value="Unassembled WGS sequence"/>
</dbReference>
<sequence>MPQAPTNVRPAVAKSIDLWHEMIAKNDLSQLHTIVHPDAVFRSPMAHAAYGPAPALIMALSTVIQVFENFAYHRQLVSDDGLNVVLEFSADIGDKKLRGVDLIRFDEQGHIVEFEVMVRPMSGLQALGAEMGKRLADKLPSFKVKA</sequence>
<reference evidence="2 3" key="1">
    <citation type="journal article" date="2019" name="Environ. Microbiol.">
        <title>Species interactions and distinct microbial communities in high Arctic permafrost affected cryosols are associated with the CH4 and CO2 gas fluxes.</title>
        <authorList>
            <person name="Altshuler I."/>
            <person name="Hamel J."/>
            <person name="Turney S."/>
            <person name="Magnuson E."/>
            <person name="Levesque R."/>
            <person name="Greer C."/>
            <person name="Whyte L.G."/>
        </authorList>
    </citation>
    <scope>NUCLEOTIDE SEQUENCE [LARGE SCALE GENOMIC DNA]</scope>
    <source>
        <strain evidence="2 3">S06.C</strain>
    </source>
</reference>
<dbReference type="Gene3D" id="3.10.450.50">
    <property type="match status" value="1"/>
</dbReference>
<dbReference type="AlphaFoldDB" id="A0A502DQR5"/>
<accession>A0A502DQR5</accession>
<organism evidence="2 3">
    <name type="scientific">Variovorax guangxiensis</name>
    <dbReference type="NCBI Taxonomy" id="1775474"/>
    <lineage>
        <taxon>Bacteria</taxon>
        <taxon>Pseudomonadati</taxon>
        <taxon>Pseudomonadota</taxon>
        <taxon>Betaproteobacteria</taxon>
        <taxon>Burkholderiales</taxon>
        <taxon>Comamonadaceae</taxon>
        <taxon>Variovorax</taxon>
    </lineage>
</organism>
<protein>
    <submittedName>
        <fullName evidence="2">Nuclear transport factor 2 family protein</fullName>
    </submittedName>
</protein>
<gene>
    <name evidence="2" type="ORF">EAH82_13025</name>
</gene>
<dbReference type="InterPro" id="IPR032710">
    <property type="entry name" value="NTF2-like_dom_sf"/>
</dbReference>
<proteinExistence type="predicted"/>
<dbReference type="InterPro" id="IPR037401">
    <property type="entry name" value="SnoaL-like"/>
</dbReference>
<dbReference type="SUPFAM" id="SSF54427">
    <property type="entry name" value="NTF2-like"/>
    <property type="match status" value="1"/>
</dbReference>
<name>A0A502DQR5_9BURK</name>